<dbReference type="Proteomes" id="UP001559025">
    <property type="component" value="Unassembled WGS sequence"/>
</dbReference>
<evidence type="ECO:0000313" key="9">
    <source>
        <dbReference type="EMBL" id="MEX4010094.1"/>
    </source>
</evidence>
<dbReference type="RefSeq" id="WP_368804839.1">
    <property type="nucleotide sequence ID" value="NZ_JAZHFV010000009.1"/>
</dbReference>
<evidence type="ECO:0000256" key="5">
    <source>
        <dbReference type="ARBA" id="ARBA00023136"/>
    </source>
</evidence>
<gene>
    <name evidence="9" type="ORF">V1479_22500</name>
</gene>
<dbReference type="InterPro" id="IPR050445">
    <property type="entry name" value="Bact_polysacc_biosynth/exp"/>
</dbReference>
<feature type="coiled-coil region" evidence="6">
    <location>
        <begin position="330"/>
        <end position="379"/>
    </location>
</feature>
<comment type="caution">
    <text evidence="9">The sequence shown here is derived from an EMBL/GenBank/DDBJ whole genome shotgun (WGS) entry which is preliminary data.</text>
</comment>
<organism evidence="9 10">
    <name type="scientific">Neoaquamicrobium sediminum</name>
    <dbReference type="NCBI Taxonomy" id="1849104"/>
    <lineage>
        <taxon>Bacteria</taxon>
        <taxon>Pseudomonadati</taxon>
        <taxon>Pseudomonadota</taxon>
        <taxon>Alphaproteobacteria</taxon>
        <taxon>Hyphomicrobiales</taxon>
        <taxon>Phyllobacteriaceae</taxon>
        <taxon>Neoaquamicrobium</taxon>
    </lineage>
</organism>
<accession>A0ABV3X1F9</accession>
<evidence type="ECO:0000256" key="7">
    <source>
        <dbReference type="SAM" id="Phobius"/>
    </source>
</evidence>
<dbReference type="PANTHER" id="PTHR32309:SF13">
    <property type="entry name" value="FERRIC ENTEROBACTIN TRANSPORT PROTEIN FEPE"/>
    <property type="match status" value="1"/>
</dbReference>
<keyword evidence="3 7" id="KW-0812">Transmembrane</keyword>
<feature type="domain" description="Polysaccharide chain length determinant N-terminal" evidence="8">
    <location>
        <begin position="26"/>
        <end position="116"/>
    </location>
</feature>
<keyword evidence="5 7" id="KW-0472">Membrane</keyword>
<evidence type="ECO:0000259" key="8">
    <source>
        <dbReference type="Pfam" id="PF02706"/>
    </source>
</evidence>
<feature type="transmembrane region" description="Helical" evidence="7">
    <location>
        <begin position="39"/>
        <end position="60"/>
    </location>
</feature>
<feature type="coiled-coil region" evidence="6">
    <location>
        <begin position="213"/>
        <end position="276"/>
    </location>
</feature>
<keyword evidence="2" id="KW-1003">Cell membrane</keyword>
<dbReference type="EMBL" id="JAZHFV010000009">
    <property type="protein sequence ID" value="MEX4010094.1"/>
    <property type="molecule type" value="Genomic_DNA"/>
</dbReference>
<keyword evidence="6" id="KW-0175">Coiled coil</keyword>
<comment type="subcellular location">
    <subcellularLocation>
        <location evidence="1">Cell membrane</location>
        <topology evidence="1">Multi-pass membrane protein</topology>
    </subcellularLocation>
</comment>
<sequence>MTLANYEDMTSYRGGGTQQASGPAFIDLRKLVDTLRDNLRLIVTTMVLLAVGAVLVAALLPSTYVASTRILIDPRGLRVVENEVTPPAQTAEANTAVVESQMRVMISDNVLRKVVVQENLATDPDFGMRRGMLSGLKDALGLGGSGPGESPEIQALRALWESVSVWRAPESYIVDISVRTSDPQKSARLASAIAEIYVNSEIEQRGDTARQASDALFSRLDELRANLAAAEEAVENYRAENRIVDADGALVSEQQVRQLRAELTRAEVETSRAEEKYQQIRGMTERGASIESLPEALLSSTIASLRSSYVTALREERSLSRELMGRHPELIRVREQVAALRSQIDEELRRIAVSARQELDRARQNQAQLVTMLNQSENQSLGTKQALVQLRELQREAQASRMVYESYLVRARELDEQQGLNTTSARVISPALAPVKPRGLSLSAVFILALAAGAGLGAVLALARSAMD</sequence>
<keyword evidence="4 7" id="KW-1133">Transmembrane helix</keyword>
<keyword evidence="10" id="KW-1185">Reference proteome</keyword>
<protein>
    <submittedName>
        <fullName evidence="9">GumC family protein</fullName>
    </submittedName>
</protein>
<dbReference type="PANTHER" id="PTHR32309">
    <property type="entry name" value="TYROSINE-PROTEIN KINASE"/>
    <property type="match status" value="1"/>
</dbReference>
<evidence type="ECO:0000256" key="1">
    <source>
        <dbReference type="ARBA" id="ARBA00004651"/>
    </source>
</evidence>
<feature type="transmembrane region" description="Helical" evidence="7">
    <location>
        <begin position="440"/>
        <end position="463"/>
    </location>
</feature>
<dbReference type="Pfam" id="PF02706">
    <property type="entry name" value="Wzz"/>
    <property type="match status" value="1"/>
</dbReference>
<evidence type="ECO:0000256" key="2">
    <source>
        <dbReference type="ARBA" id="ARBA00022475"/>
    </source>
</evidence>
<evidence type="ECO:0000256" key="6">
    <source>
        <dbReference type="SAM" id="Coils"/>
    </source>
</evidence>
<evidence type="ECO:0000256" key="3">
    <source>
        <dbReference type="ARBA" id="ARBA00022692"/>
    </source>
</evidence>
<proteinExistence type="predicted"/>
<name>A0ABV3X1F9_9HYPH</name>
<dbReference type="InterPro" id="IPR003856">
    <property type="entry name" value="LPS_length_determ_N"/>
</dbReference>
<evidence type="ECO:0000313" key="10">
    <source>
        <dbReference type="Proteomes" id="UP001559025"/>
    </source>
</evidence>
<reference evidence="9 10" key="1">
    <citation type="submission" date="2024-01" db="EMBL/GenBank/DDBJ databases">
        <title>New evidence supports the origin of RcGTA from prophage.</title>
        <authorList>
            <person name="Xu Y."/>
            <person name="Liu B."/>
            <person name="Chen F."/>
        </authorList>
    </citation>
    <scope>NUCLEOTIDE SEQUENCE [LARGE SCALE GENOMIC DNA]</scope>
    <source>
        <strain evidence="9 10">CBW1107-2</strain>
    </source>
</reference>
<evidence type="ECO:0000256" key="4">
    <source>
        <dbReference type="ARBA" id="ARBA00022989"/>
    </source>
</evidence>